<evidence type="ECO:0000313" key="2">
    <source>
        <dbReference type="EMBL" id="GAA0150945.1"/>
    </source>
</evidence>
<evidence type="ECO:0000313" key="3">
    <source>
        <dbReference type="Proteomes" id="UP001454036"/>
    </source>
</evidence>
<gene>
    <name evidence="2" type="ORF">LIER_37206</name>
</gene>
<feature type="domain" description="RNase H type-1" evidence="1">
    <location>
        <begin position="7"/>
        <end position="97"/>
    </location>
</feature>
<sequence length="161" mass="18480">MLCSSLSRQQTNEAKYEELANGLTLTKALGAEHIHIRMDSQLLVGHGKGDFKIDENRERLVGYLRRVRKLVKLFQSCHTEHVPRESNQEADRLSQHATVGYEILPEATVVEWVEEEVSRTKEVINTVPEIEGRPLEPWNQTFLDFLRTIPLPEDPPVAKKI</sequence>
<evidence type="ECO:0000259" key="1">
    <source>
        <dbReference type="Pfam" id="PF13456"/>
    </source>
</evidence>
<dbReference type="EMBL" id="BAABME010017675">
    <property type="protein sequence ID" value="GAA0150945.1"/>
    <property type="molecule type" value="Genomic_DNA"/>
</dbReference>
<reference evidence="2 3" key="1">
    <citation type="submission" date="2024-01" db="EMBL/GenBank/DDBJ databases">
        <title>The complete chloroplast genome sequence of Lithospermum erythrorhizon: insights into the phylogenetic relationship among Boraginaceae species and the maternal lineages of purple gromwells.</title>
        <authorList>
            <person name="Okada T."/>
            <person name="Watanabe K."/>
        </authorList>
    </citation>
    <scope>NUCLEOTIDE SEQUENCE [LARGE SCALE GENOMIC DNA]</scope>
</reference>
<name>A0AAV3PI69_LITER</name>
<dbReference type="PANTHER" id="PTHR46387:SF50">
    <property type="entry name" value="PROTEIN NYNRIN-LIKE"/>
    <property type="match status" value="1"/>
</dbReference>
<dbReference type="InterPro" id="IPR002156">
    <property type="entry name" value="RNaseH_domain"/>
</dbReference>
<comment type="caution">
    <text evidence="2">The sequence shown here is derived from an EMBL/GenBank/DDBJ whole genome shotgun (WGS) entry which is preliminary data.</text>
</comment>
<keyword evidence="3" id="KW-1185">Reference proteome</keyword>
<dbReference type="Proteomes" id="UP001454036">
    <property type="component" value="Unassembled WGS sequence"/>
</dbReference>
<dbReference type="GO" id="GO:0003676">
    <property type="term" value="F:nucleic acid binding"/>
    <property type="evidence" value="ECO:0007669"/>
    <property type="project" value="InterPro"/>
</dbReference>
<dbReference type="GO" id="GO:0004523">
    <property type="term" value="F:RNA-DNA hybrid ribonuclease activity"/>
    <property type="evidence" value="ECO:0007669"/>
    <property type="project" value="InterPro"/>
</dbReference>
<accession>A0AAV3PI69</accession>
<dbReference type="AlphaFoldDB" id="A0AAV3PI69"/>
<dbReference type="PANTHER" id="PTHR46387">
    <property type="entry name" value="POLYNUCLEOTIDYL TRANSFERASE, RIBONUCLEASE H-LIKE SUPERFAMILY PROTEIN"/>
    <property type="match status" value="1"/>
</dbReference>
<protein>
    <recommendedName>
        <fullName evidence="1">RNase H type-1 domain-containing protein</fullName>
    </recommendedName>
</protein>
<dbReference type="Pfam" id="PF13456">
    <property type="entry name" value="RVT_3"/>
    <property type="match status" value="1"/>
</dbReference>
<organism evidence="2 3">
    <name type="scientific">Lithospermum erythrorhizon</name>
    <name type="common">Purple gromwell</name>
    <name type="synonym">Lithospermum officinale var. erythrorhizon</name>
    <dbReference type="NCBI Taxonomy" id="34254"/>
    <lineage>
        <taxon>Eukaryota</taxon>
        <taxon>Viridiplantae</taxon>
        <taxon>Streptophyta</taxon>
        <taxon>Embryophyta</taxon>
        <taxon>Tracheophyta</taxon>
        <taxon>Spermatophyta</taxon>
        <taxon>Magnoliopsida</taxon>
        <taxon>eudicotyledons</taxon>
        <taxon>Gunneridae</taxon>
        <taxon>Pentapetalae</taxon>
        <taxon>asterids</taxon>
        <taxon>lamiids</taxon>
        <taxon>Boraginales</taxon>
        <taxon>Boraginaceae</taxon>
        <taxon>Boraginoideae</taxon>
        <taxon>Lithospermeae</taxon>
        <taxon>Lithospermum</taxon>
    </lineage>
</organism>
<dbReference type="Gene3D" id="3.30.420.10">
    <property type="entry name" value="Ribonuclease H-like superfamily/Ribonuclease H"/>
    <property type="match status" value="1"/>
</dbReference>
<dbReference type="InterPro" id="IPR036397">
    <property type="entry name" value="RNaseH_sf"/>
</dbReference>
<dbReference type="SUPFAM" id="SSF53098">
    <property type="entry name" value="Ribonuclease H-like"/>
    <property type="match status" value="1"/>
</dbReference>
<dbReference type="InterPro" id="IPR012337">
    <property type="entry name" value="RNaseH-like_sf"/>
</dbReference>
<proteinExistence type="predicted"/>